<proteinExistence type="predicted"/>
<dbReference type="AlphaFoldDB" id="A0A401QY68"/>
<comment type="caution">
    <text evidence="1">The sequence shown here is derived from an EMBL/GenBank/DDBJ whole genome shotgun (WGS) entry which is preliminary data.</text>
</comment>
<accession>A0A401QY68</accession>
<name>A0A401QY68_STRNR</name>
<dbReference type="Proteomes" id="UP000288351">
    <property type="component" value="Unassembled WGS sequence"/>
</dbReference>
<protein>
    <submittedName>
        <fullName evidence="1">Uncharacterized protein</fullName>
    </submittedName>
</protein>
<dbReference type="EMBL" id="BHXC01000006">
    <property type="protein sequence ID" value="GCB90309.1"/>
    <property type="molecule type" value="Genomic_DNA"/>
</dbReference>
<evidence type="ECO:0000313" key="2">
    <source>
        <dbReference type="Proteomes" id="UP000288351"/>
    </source>
</evidence>
<evidence type="ECO:0000313" key="1">
    <source>
        <dbReference type="EMBL" id="GCB90309.1"/>
    </source>
</evidence>
<sequence>MADPTLVLRAELYREADNTFTVEINDPDTGTTERQPIPAQYAAMLPQVLAMLR</sequence>
<gene>
    <name evidence="1" type="ORF">SALB_03013</name>
</gene>
<organism evidence="1 2">
    <name type="scientific">Streptomyces noursei</name>
    <name type="common">Streptomyces albulus</name>
    <dbReference type="NCBI Taxonomy" id="1971"/>
    <lineage>
        <taxon>Bacteria</taxon>
        <taxon>Bacillati</taxon>
        <taxon>Actinomycetota</taxon>
        <taxon>Actinomycetes</taxon>
        <taxon>Kitasatosporales</taxon>
        <taxon>Streptomycetaceae</taxon>
        <taxon>Streptomyces</taxon>
    </lineage>
</organism>
<reference evidence="1 2" key="1">
    <citation type="journal article" date="2019" name="Microbiol. Resour. Announc.">
        <title>Draft Genome Sequence of the Most Traditional epsilon-Poly-l-Lysine Producer, Streptomyces albulus NBRC14147.</title>
        <authorList>
            <person name="Yamanaka K."/>
            <person name="Hamano Y."/>
        </authorList>
    </citation>
    <scope>NUCLEOTIDE SEQUENCE [LARGE SCALE GENOMIC DNA]</scope>
    <source>
        <strain evidence="1 2">NBRC 14147</strain>
    </source>
</reference>